<proteinExistence type="predicted"/>
<keyword evidence="3" id="KW-1185">Reference proteome</keyword>
<keyword evidence="1" id="KW-0732">Signal</keyword>
<evidence type="ECO:0000313" key="3">
    <source>
        <dbReference type="Proteomes" id="UP001302274"/>
    </source>
</evidence>
<accession>A0ABU5W298</accession>
<evidence type="ECO:0000313" key="2">
    <source>
        <dbReference type="EMBL" id="MEA9358355.1"/>
    </source>
</evidence>
<protein>
    <submittedName>
        <fullName evidence="2">Uncharacterized protein</fullName>
    </submittedName>
</protein>
<feature type="signal peptide" evidence="1">
    <location>
        <begin position="1"/>
        <end position="18"/>
    </location>
</feature>
<dbReference type="EMBL" id="JAYGJQ010000003">
    <property type="protein sequence ID" value="MEA9358355.1"/>
    <property type="molecule type" value="Genomic_DNA"/>
</dbReference>
<dbReference type="RefSeq" id="WP_323578716.1">
    <property type="nucleotide sequence ID" value="NZ_JAYGJQ010000003.1"/>
</dbReference>
<name>A0ABU5W298_9BACT</name>
<dbReference type="Proteomes" id="UP001302274">
    <property type="component" value="Unassembled WGS sequence"/>
</dbReference>
<comment type="caution">
    <text evidence="2">The sequence shown here is derived from an EMBL/GenBank/DDBJ whole genome shotgun (WGS) entry which is preliminary data.</text>
</comment>
<gene>
    <name evidence="2" type="ORF">SHI21_19120</name>
</gene>
<evidence type="ECO:0000256" key="1">
    <source>
        <dbReference type="SAM" id="SignalP"/>
    </source>
</evidence>
<organism evidence="2 3">
    <name type="scientific">Bacteriovorax antarcticus</name>
    <dbReference type="NCBI Taxonomy" id="3088717"/>
    <lineage>
        <taxon>Bacteria</taxon>
        <taxon>Pseudomonadati</taxon>
        <taxon>Bdellovibrionota</taxon>
        <taxon>Bacteriovoracia</taxon>
        <taxon>Bacteriovoracales</taxon>
        <taxon>Bacteriovoracaceae</taxon>
        <taxon>Bacteriovorax</taxon>
    </lineage>
</organism>
<sequence>MTKPIALLMLLISASAFAEFDETLIQAPLKESNEAVLFAGGCRTRDHERWDMCYNIDRDNYYTPRSFQFYNNGGNVAVPNTGFSVSRSFEFNFEDLARSDMGLMIWDSPDENESHGHLKLMTFFPRDIMPAIRYESDADKDIVIVSLPTREEVIFNGKTKEIISGALIEGPMRQTASGAAVSPDVQYAGAGVVVEASALAGWPVGFEGEASAKYVTIKKKGQKTCSVLGKDLWYTDHNKGGNVFFNKKLYSNVAFDAYVKKNCGFSIY</sequence>
<feature type="chain" id="PRO_5045529950" evidence="1">
    <location>
        <begin position="19"/>
        <end position="268"/>
    </location>
</feature>
<reference evidence="2 3" key="1">
    <citation type="submission" date="2023-11" db="EMBL/GenBank/DDBJ databases">
        <title>A Novel Polar Bacteriovorax (B. antarcticus) Isolated from the Biocrust in Antarctica.</title>
        <authorList>
            <person name="Mun W."/>
            <person name="Choi S.Y."/>
            <person name="Mitchell R.J."/>
        </authorList>
    </citation>
    <scope>NUCLEOTIDE SEQUENCE [LARGE SCALE GENOMIC DNA]</scope>
    <source>
        <strain evidence="2 3">PP10</strain>
    </source>
</reference>